<feature type="compositionally biased region" description="Polar residues" evidence="1">
    <location>
        <begin position="18"/>
        <end position="27"/>
    </location>
</feature>
<feature type="region of interest" description="Disordered" evidence="1">
    <location>
        <begin position="1"/>
        <end position="45"/>
    </location>
</feature>
<dbReference type="Proteomes" id="UP001346869">
    <property type="component" value="Unassembled WGS sequence"/>
</dbReference>
<accession>A0AAN8ANC6</accession>
<evidence type="ECO:0000256" key="1">
    <source>
        <dbReference type="SAM" id="MobiDB-lite"/>
    </source>
</evidence>
<keyword evidence="3" id="KW-1185">Reference proteome</keyword>
<evidence type="ECO:0000313" key="3">
    <source>
        <dbReference type="Proteomes" id="UP001346869"/>
    </source>
</evidence>
<reference evidence="2 3" key="2">
    <citation type="journal article" date="2023" name="Mol. Biol. Evol.">
        <title>Genomics of Secondarily Temperate Adaptation in the Only Non-Antarctic Icefish.</title>
        <authorList>
            <person name="Rivera-Colon A.G."/>
            <person name="Rayamajhi N."/>
            <person name="Minhas B.F."/>
            <person name="Madrigal G."/>
            <person name="Bilyk K.T."/>
            <person name="Yoon V."/>
            <person name="Hune M."/>
            <person name="Gregory S."/>
            <person name="Cheng C.H.C."/>
            <person name="Catchen J.M."/>
        </authorList>
    </citation>
    <scope>NUCLEOTIDE SEQUENCE [LARGE SCALE GENOMIC DNA]</scope>
    <source>
        <strain evidence="2">JMC-PN-2008</strain>
    </source>
</reference>
<sequence>MDGANHNIFTEQPCPTADSPSTGSSRASIIAQDEDTICNPPPSVLQILSDSADQRSMKEDAACVHLTAVDLCDGADGEHHL</sequence>
<reference evidence="2 3" key="1">
    <citation type="journal article" date="2023" name="Genes (Basel)">
        <title>Chromosome-Level Genome Assembly and Circadian Gene Repertoire of the Patagonia Blennie Eleginops maclovinus-The Closest Ancestral Proxy of Antarctic Cryonotothenioids.</title>
        <authorList>
            <person name="Cheng C.C."/>
            <person name="Rivera-Colon A.G."/>
            <person name="Minhas B.F."/>
            <person name="Wilson L."/>
            <person name="Rayamajhi N."/>
            <person name="Vargas-Chacoff L."/>
            <person name="Catchen J.M."/>
        </authorList>
    </citation>
    <scope>NUCLEOTIDE SEQUENCE [LARGE SCALE GENOMIC DNA]</scope>
    <source>
        <strain evidence="2">JMC-PN-2008</strain>
    </source>
</reference>
<dbReference type="EMBL" id="JAUZQC010000012">
    <property type="protein sequence ID" value="KAK5862514.1"/>
    <property type="molecule type" value="Genomic_DNA"/>
</dbReference>
<comment type="caution">
    <text evidence="2">The sequence shown here is derived from an EMBL/GenBank/DDBJ whole genome shotgun (WGS) entry which is preliminary data.</text>
</comment>
<proteinExistence type="predicted"/>
<gene>
    <name evidence="2" type="ORF">PBY51_017902</name>
</gene>
<name>A0AAN8ANC6_ELEMC</name>
<dbReference type="AlphaFoldDB" id="A0AAN8ANC6"/>
<organism evidence="2 3">
    <name type="scientific">Eleginops maclovinus</name>
    <name type="common">Patagonian blennie</name>
    <name type="synonym">Eleginus maclovinus</name>
    <dbReference type="NCBI Taxonomy" id="56733"/>
    <lineage>
        <taxon>Eukaryota</taxon>
        <taxon>Metazoa</taxon>
        <taxon>Chordata</taxon>
        <taxon>Craniata</taxon>
        <taxon>Vertebrata</taxon>
        <taxon>Euteleostomi</taxon>
        <taxon>Actinopterygii</taxon>
        <taxon>Neopterygii</taxon>
        <taxon>Teleostei</taxon>
        <taxon>Neoteleostei</taxon>
        <taxon>Acanthomorphata</taxon>
        <taxon>Eupercaria</taxon>
        <taxon>Perciformes</taxon>
        <taxon>Notothenioidei</taxon>
        <taxon>Eleginopidae</taxon>
        <taxon>Eleginops</taxon>
    </lineage>
</organism>
<protein>
    <submittedName>
        <fullName evidence="2">Uncharacterized protein</fullName>
    </submittedName>
</protein>
<evidence type="ECO:0000313" key="2">
    <source>
        <dbReference type="EMBL" id="KAK5862514.1"/>
    </source>
</evidence>